<organism evidence="3 4">
    <name type="scientific">Podospora appendiculata</name>
    <dbReference type="NCBI Taxonomy" id="314037"/>
    <lineage>
        <taxon>Eukaryota</taxon>
        <taxon>Fungi</taxon>
        <taxon>Dikarya</taxon>
        <taxon>Ascomycota</taxon>
        <taxon>Pezizomycotina</taxon>
        <taxon>Sordariomycetes</taxon>
        <taxon>Sordariomycetidae</taxon>
        <taxon>Sordariales</taxon>
        <taxon>Podosporaceae</taxon>
        <taxon>Podospora</taxon>
    </lineage>
</organism>
<dbReference type="PANTHER" id="PTHR35391:SF7">
    <property type="entry name" value="C2H2-TYPE DOMAIN-CONTAINING PROTEIN"/>
    <property type="match status" value="1"/>
</dbReference>
<dbReference type="EMBL" id="JAULSO010000006">
    <property type="protein sequence ID" value="KAK3681759.1"/>
    <property type="molecule type" value="Genomic_DNA"/>
</dbReference>
<feature type="region of interest" description="Disordered" evidence="1">
    <location>
        <begin position="465"/>
        <end position="513"/>
    </location>
</feature>
<feature type="region of interest" description="Disordered" evidence="1">
    <location>
        <begin position="96"/>
        <end position="123"/>
    </location>
</feature>
<reference evidence="3" key="1">
    <citation type="journal article" date="2023" name="Mol. Phylogenet. Evol.">
        <title>Genome-scale phylogeny and comparative genomics of the fungal order Sordariales.</title>
        <authorList>
            <person name="Hensen N."/>
            <person name="Bonometti L."/>
            <person name="Westerberg I."/>
            <person name="Brannstrom I.O."/>
            <person name="Guillou S."/>
            <person name="Cros-Aarteil S."/>
            <person name="Calhoun S."/>
            <person name="Haridas S."/>
            <person name="Kuo A."/>
            <person name="Mondo S."/>
            <person name="Pangilinan J."/>
            <person name="Riley R."/>
            <person name="LaButti K."/>
            <person name="Andreopoulos B."/>
            <person name="Lipzen A."/>
            <person name="Chen C."/>
            <person name="Yan M."/>
            <person name="Daum C."/>
            <person name="Ng V."/>
            <person name="Clum A."/>
            <person name="Steindorff A."/>
            <person name="Ohm R.A."/>
            <person name="Martin F."/>
            <person name="Silar P."/>
            <person name="Natvig D.O."/>
            <person name="Lalanne C."/>
            <person name="Gautier V."/>
            <person name="Ament-Velasquez S.L."/>
            <person name="Kruys A."/>
            <person name="Hutchinson M.I."/>
            <person name="Powell A.J."/>
            <person name="Barry K."/>
            <person name="Miller A.N."/>
            <person name="Grigoriev I.V."/>
            <person name="Debuchy R."/>
            <person name="Gladieux P."/>
            <person name="Hiltunen Thoren M."/>
            <person name="Johannesson H."/>
        </authorList>
    </citation>
    <scope>NUCLEOTIDE SEQUENCE</scope>
    <source>
        <strain evidence="3">CBS 314.62</strain>
    </source>
</reference>
<dbReference type="PANTHER" id="PTHR35391">
    <property type="entry name" value="C2H2-TYPE DOMAIN-CONTAINING PROTEIN-RELATED"/>
    <property type="match status" value="1"/>
</dbReference>
<feature type="compositionally biased region" description="Polar residues" evidence="1">
    <location>
        <begin position="110"/>
        <end position="121"/>
    </location>
</feature>
<gene>
    <name evidence="3" type="ORF">B0T22DRAFT_523022</name>
</gene>
<dbReference type="Pfam" id="PF26082">
    <property type="entry name" value="zf-C2H2_AcuF"/>
    <property type="match status" value="1"/>
</dbReference>
<evidence type="ECO:0000313" key="4">
    <source>
        <dbReference type="Proteomes" id="UP001270362"/>
    </source>
</evidence>
<evidence type="ECO:0000313" key="3">
    <source>
        <dbReference type="EMBL" id="KAK3681759.1"/>
    </source>
</evidence>
<dbReference type="AlphaFoldDB" id="A0AAE0X0C2"/>
<dbReference type="InterPro" id="IPR058925">
    <property type="entry name" value="zf-C2H2_AcuF"/>
</dbReference>
<evidence type="ECO:0000256" key="1">
    <source>
        <dbReference type="SAM" id="MobiDB-lite"/>
    </source>
</evidence>
<name>A0AAE0X0C2_9PEZI</name>
<comment type="caution">
    <text evidence="3">The sequence shown here is derived from an EMBL/GenBank/DDBJ whole genome shotgun (WGS) entry which is preliminary data.</text>
</comment>
<evidence type="ECO:0000259" key="2">
    <source>
        <dbReference type="Pfam" id="PF26082"/>
    </source>
</evidence>
<sequence>MTDPAEEGNIATKRNNNGVLITLSSSSITDAYERFILWAGNLGALRSPTARISLDYRLSEAPDLRTYIFRELDDMLEASQDLSNIITGFSPNRAMATDSDLDSSLEQDSPPATEQHNSQSPDEAHSILEVIKQCITSLFRVGMLVRNTAPLDRFKRALRTSNIAFPDNFDIDYVQHKQPKLGTGVLSKRLGSSVAKRRQFIKYCRDHKARLAADDLDDADDDGSTTARLSSKATTFVAQPDLGAALKAELEAEVVDDNVSYLTASTTAESMSHATLRLPRLAEICKENGPFECPICCTLQAFQQETSWELHAYRDLKAYVCTMGGQECNAELFGDRHSWFNHELTKHRARYTCTLCNQGPLNAAELRAHLLDHHEKFNEQQLRALEDGARDTITSFDAKDCPFCDDWDATLRQKMNPSRNAAEQQDKKEKSSVMVSASRFKRHVALHQEQLALFALPRIADENGSPGSGSAIGSTATEDLISDPGSFGEGEASDRPFLVDTHLGKKQPDLTKQ</sequence>
<feature type="compositionally biased region" description="Basic and acidic residues" evidence="1">
    <location>
        <begin position="502"/>
        <end position="513"/>
    </location>
</feature>
<dbReference type="Proteomes" id="UP001270362">
    <property type="component" value="Unassembled WGS sequence"/>
</dbReference>
<proteinExistence type="predicted"/>
<protein>
    <recommendedName>
        <fullName evidence="2">Oxidoreductase acuF-like C2H2 type zinc-finger domain-containing protein</fullName>
    </recommendedName>
</protein>
<reference evidence="3" key="2">
    <citation type="submission" date="2023-06" db="EMBL/GenBank/DDBJ databases">
        <authorList>
            <consortium name="Lawrence Berkeley National Laboratory"/>
            <person name="Haridas S."/>
            <person name="Hensen N."/>
            <person name="Bonometti L."/>
            <person name="Westerberg I."/>
            <person name="Brannstrom I.O."/>
            <person name="Guillou S."/>
            <person name="Cros-Aarteil S."/>
            <person name="Calhoun S."/>
            <person name="Kuo A."/>
            <person name="Mondo S."/>
            <person name="Pangilinan J."/>
            <person name="Riley R."/>
            <person name="Labutti K."/>
            <person name="Andreopoulos B."/>
            <person name="Lipzen A."/>
            <person name="Chen C."/>
            <person name="Yanf M."/>
            <person name="Daum C."/>
            <person name="Ng V."/>
            <person name="Clum A."/>
            <person name="Steindorff A."/>
            <person name="Ohm R."/>
            <person name="Martin F."/>
            <person name="Silar P."/>
            <person name="Natvig D."/>
            <person name="Lalanne C."/>
            <person name="Gautier V."/>
            <person name="Ament-Velasquez S.L."/>
            <person name="Kruys A."/>
            <person name="Hutchinson M.I."/>
            <person name="Powell A.J."/>
            <person name="Barry K."/>
            <person name="Miller A.N."/>
            <person name="Grigoriev I.V."/>
            <person name="Debuchy R."/>
            <person name="Gladieux P."/>
            <person name="Thoren M.H."/>
            <person name="Johannesson H."/>
        </authorList>
    </citation>
    <scope>NUCLEOTIDE SEQUENCE</scope>
    <source>
        <strain evidence="3">CBS 314.62</strain>
    </source>
</reference>
<feature type="domain" description="Oxidoreductase acuF-like C2H2 type zinc-finger" evidence="2">
    <location>
        <begin position="289"/>
        <end position="316"/>
    </location>
</feature>
<keyword evidence="4" id="KW-1185">Reference proteome</keyword>
<accession>A0AAE0X0C2</accession>